<dbReference type="Proteomes" id="UP000593562">
    <property type="component" value="Unassembled WGS sequence"/>
</dbReference>
<organism evidence="6 7">
    <name type="scientific">Tripterygium wilfordii</name>
    <name type="common">Thunder God vine</name>
    <dbReference type="NCBI Taxonomy" id="458696"/>
    <lineage>
        <taxon>Eukaryota</taxon>
        <taxon>Viridiplantae</taxon>
        <taxon>Streptophyta</taxon>
        <taxon>Embryophyta</taxon>
        <taxon>Tracheophyta</taxon>
        <taxon>Spermatophyta</taxon>
        <taxon>Magnoliopsida</taxon>
        <taxon>eudicotyledons</taxon>
        <taxon>Gunneridae</taxon>
        <taxon>Pentapetalae</taxon>
        <taxon>rosids</taxon>
        <taxon>fabids</taxon>
        <taxon>Celastrales</taxon>
        <taxon>Celastraceae</taxon>
        <taxon>Tripterygium</taxon>
    </lineage>
</organism>
<evidence type="ECO:0000313" key="7">
    <source>
        <dbReference type="Proteomes" id="UP000593562"/>
    </source>
</evidence>
<dbReference type="EMBL" id="JAAARO010000021">
    <property type="protein sequence ID" value="KAF5728824.1"/>
    <property type="molecule type" value="Genomic_DNA"/>
</dbReference>
<keyword evidence="1" id="KW-0902">Two-component regulatory system</keyword>
<sequence>MDHSLSDSEEVHVLAIDDNLVDRTFLGLHEENNCSVGFDSLKMDLIITDYCIPGMTRYKLLKKIKGSSALREIPVVIMSSENVVTRSTDA</sequence>
<protein>
    <submittedName>
        <fullName evidence="6">Two-component response regulator</fullName>
    </submittedName>
</protein>
<comment type="caution">
    <text evidence="6">The sequence shown here is derived from an EMBL/GenBank/DDBJ whole genome shotgun (WGS) entry which is preliminary data.</text>
</comment>
<reference evidence="6 7" key="1">
    <citation type="journal article" date="2020" name="Nat. Commun.">
        <title>Genome of Tripterygium wilfordii and identification of cytochrome P450 involved in triptolide biosynthesis.</title>
        <authorList>
            <person name="Tu L."/>
            <person name="Su P."/>
            <person name="Zhang Z."/>
            <person name="Gao L."/>
            <person name="Wang J."/>
            <person name="Hu T."/>
            <person name="Zhou J."/>
            <person name="Zhang Y."/>
            <person name="Zhao Y."/>
            <person name="Liu Y."/>
            <person name="Song Y."/>
            <person name="Tong Y."/>
            <person name="Lu Y."/>
            <person name="Yang J."/>
            <person name="Xu C."/>
            <person name="Jia M."/>
            <person name="Peters R.J."/>
            <person name="Huang L."/>
            <person name="Gao W."/>
        </authorList>
    </citation>
    <scope>NUCLEOTIDE SEQUENCE [LARGE SCALE GENOMIC DNA]</scope>
    <source>
        <strain evidence="7">cv. XIE 37</strain>
        <tissue evidence="6">Leaf</tissue>
    </source>
</reference>
<dbReference type="GO" id="GO:0000160">
    <property type="term" value="P:phosphorelay signal transduction system"/>
    <property type="evidence" value="ECO:0007669"/>
    <property type="project" value="UniProtKB-KW"/>
</dbReference>
<keyword evidence="2" id="KW-0805">Transcription regulation</keyword>
<feature type="modified residue" description="4-aspartylphosphate" evidence="4">
    <location>
        <position position="49"/>
    </location>
</feature>
<dbReference type="PROSITE" id="PS50110">
    <property type="entry name" value="RESPONSE_REGULATORY"/>
    <property type="match status" value="1"/>
</dbReference>
<feature type="domain" description="Response regulatory" evidence="5">
    <location>
        <begin position="1"/>
        <end position="90"/>
    </location>
</feature>
<name>A0A7J7C3W6_TRIWF</name>
<dbReference type="InterPro" id="IPR001789">
    <property type="entry name" value="Sig_transdc_resp-reg_receiver"/>
</dbReference>
<dbReference type="InterPro" id="IPR011006">
    <property type="entry name" value="CheY-like_superfamily"/>
</dbReference>
<keyword evidence="4" id="KW-0597">Phosphoprotein</keyword>
<keyword evidence="7" id="KW-1185">Reference proteome</keyword>
<dbReference type="AlphaFoldDB" id="A0A7J7C3W6"/>
<proteinExistence type="predicted"/>
<dbReference type="PANTHER" id="PTHR43874:SF50">
    <property type="entry name" value="TWO-COMPONENT RESPONSE REGULATOR ARR3-RELATED"/>
    <property type="match status" value="1"/>
</dbReference>
<dbReference type="SUPFAM" id="SSF52172">
    <property type="entry name" value="CheY-like"/>
    <property type="match status" value="1"/>
</dbReference>
<dbReference type="InParanoid" id="A0A7J7C3W6"/>
<accession>A0A7J7C3W6</accession>
<keyword evidence="3" id="KW-0804">Transcription</keyword>
<dbReference type="InterPro" id="IPR045279">
    <property type="entry name" value="ARR-like"/>
</dbReference>
<evidence type="ECO:0000313" key="6">
    <source>
        <dbReference type="EMBL" id="KAF5728824.1"/>
    </source>
</evidence>
<gene>
    <name evidence="6" type="ORF">HS088_TW21G00978</name>
</gene>
<evidence type="ECO:0000256" key="1">
    <source>
        <dbReference type="ARBA" id="ARBA00023012"/>
    </source>
</evidence>
<dbReference type="Gene3D" id="3.40.50.2300">
    <property type="match status" value="1"/>
</dbReference>
<evidence type="ECO:0000256" key="3">
    <source>
        <dbReference type="ARBA" id="ARBA00023163"/>
    </source>
</evidence>
<evidence type="ECO:0000256" key="2">
    <source>
        <dbReference type="ARBA" id="ARBA00023015"/>
    </source>
</evidence>
<dbReference type="GO" id="GO:0009736">
    <property type="term" value="P:cytokinin-activated signaling pathway"/>
    <property type="evidence" value="ECO:0007669"/>
    <property type="project" value="InterPro"/>
</dbReference>
<evidence type="ECO:0000259" key="5">
    <source>
        <dbReference type="PROSITE" id="PS50110"/>
    </source>
</evidence>
<dbReference type="PANTHER" id="PTHR43874">
    <property type="entry name" value="TWO-COMPONENT RESPONSE REGULATOR"/>
    <property type="match status" value="1"/>
</dbReference>
<evidence type="ECO:0000256" key="4">
    <source>
        <dbReference type="PROSITE-ProRule" id="PRU00169"/>
    </source>
</evidence>